<evidence type="ECO:0000313" key="1">
    <source>
        <dbReference type="EMBL" id="KAG2181683.1"/>
    </source>
</evidence>
<dbReference type="OrthoDB" id="3219396at2759"/>
<name>A0A8H7PWS3_9FUNG</name>
<keyword evidence="2" id="KW-1185">Reference proteome</keyword>
<protein>
    <submittedName>
        <fullName evidence="1">Uncharacterized protein</fullName>
    </submittedName>
</protein>
<dbReference type="EMBL" id="JAEPRA010000008">
    <property type="protein sequence ID" value="KAG2181683.1"/>
    <property type="molecule type" value="Genomic_DNA"/>
</dbReference>
<evidence type="ECO:0000313" key="2">
    <source>
        <dbReference type="Proteomes" id="UP000612746"/>
    </source>
</evidence>
<organism evidence="1 2">
    <name type="scientific">Umbelopsis vinacea</name>
    <dbReference type="NCBI Taxonomy" id="44442"/>
    <lineage>
        <taxon>Eukaryota</taxon>
        <taxon>Fungi</taxon>
        <taxon>Fungi incertae sedis</taxon>
        <taxon>Mucoromycota</taxon>
        <taxon>Mucoromycotina</taxon>
        <taxon>Umbelopsidomycetes</taxon>
        <taxon>Umbelopsidales</taxon>
        <taxon>Umbelopsidaceae</taxon>
        <taxon>Umbelopsis</taxon>
    </lineage>
</organism>
<reference evidence="1" key="1">
    <citation type="submission" date="2020-12" db="EMBL/GenBank/DDBJ databases">
        <title>Metabolic potential, ecology and presence of endohyphal bacteria is reflected in genomic diversity of Mucoromycotina.</title>
        <authorList>
            <person name="Muszewska A."/>
            <person name="Okrasinska A."/>
            <person name="Steczkiewicz K."/>
            <person name="Drgas O."/>
            <person name="Orlowska M."/>
            <person name="Perlinska-Lenart U."/>
            <person name="Aleksandrzak-Piekarczyk T."/>
            <person name="Szatraj K."/>
            <person name="Zielenkiewicz U."/>
            <person name="Pilsyk S."/>
            <person name="Malc E."/>
            <person name="Mieczkowski P."/>
            <person name="Kruszewska J.S."/>
            <person name="Biernat P."/>
            <person name="Pawlowska J."/>
        </authorList>
    </citation>
    <scope>NUCLEOTIDE SEQUENCE</scope>
    <source>
        <strain evidence="1">WA0000051536</strain>
    </source>
</reference>
<dbReference type="SUPFAM" id="SSF52047">
    <property type="entry name" value="RNI-like"/>
    <property type="match status" value="1"/>
</dbReference>
<accession>A0A8H7PWS3</accession>
<gene>
    <name evidence="1" type="ORF">INT44_008498</name>
</gene>
<dbReference type="Proteomes" id="UP000612746">
    <property type="component" value="Unassembled WGS sequence"/>
</dbReference>
<proteinExistence type="predicted"/>
<dbReference type="AlphaFoldDB" id="A0A8H7PWS3"/>
<dbReference type="Gene3D" id="3.80.10.10">
    <property type="entry name" value="Ribonuclease Inhibitor"/>
    <property type="match status" value="1"/>
</dbReference>
<dbReference type="InterPro" id="IPR032675">
    <property type="entry name" value="LRR_dom_sf"/>
</dbReference>
<sequence>MRDLVTELRRLSKIATKVRSISLHSCYSHFIQATVVPVTFASSSPNLPTLYAHITTLQPARRKQEYERLQFKLHEHFSDALLHLMDKNQNALTELSIQNCNMDLEMTDLVFGIVRYGSRLETFNYLDNRDNTLSSPDLLSALVAACPNMRQFKGYRLGMDERVILSIAKHWKKLESLSLSFASENSPSTYSQPNLSSQTANMSSQDLKPQVLWKLLTSCTSLQDLEIMDLACFNNHTLAQFVNDMCTEADDKSIKSRFQPYKNAYRSNWYDKPCRQALGPNLRSLRIAKYTTSPITLPGFENILALFPNLKILQYETNYTTFDNLYEGVTTHLFELERQAIEQLFDRRGKVSLHGKWHMPVTTEQRLMAGISSFTH</sequence>
<comment type="caution">
    <text evidence="1">The sequence shown here is derived from an EMBL/GenBank/DDBJ whole genome shotgun (WGS) entry which is preliminary data.</text>
</comment>